<evidence type="ECO:0000313" key="3">
    <source>
        <dbReference type="Proteomes" id="UP000030645"/>
    </source>
</evidence>
<keyword evidence="3" id="KW-1185">Reference proteome</keyword>
<evidence type="ECO:0000313" key="2">
    <source>
        <dbReference type="EMBL" id="EXC25639.1"/>
    </source>
</evidence>
<protein>
    <submittedName>
        <fullName evidence="2">Uncharacterized protein</fullName>
    </submittedName>
</protein>
<feature type="compositionally biased region" description="Basic and acidic residues" evidence="1">
    <location>
        <begin position="21"/>
        <end position="38"/>
    </location>
</feature>
<dbReference type="Proteomes" id="UP000030645">
    <property type="component" value="Unassembled WGS sequence"/>
</dbReference>
<reference evidence="3" key="1">
    <citation type="submission" date="2013-01" db="EMBL/GenBank/DDBJ databases">
        <title>Draft Genome Sequence of a Mulberry Tree, Morus notabilis C.K. Schneid.</title>
        <authorList>
            <person name="He N."/>
            <person name="Zhao S."/>
        </authorList>
    </citation>
    <scope>NUCLEOTIDE SEQUENCE</scope>
</reference>
<name>W9SFA2_9ROSA</name>
<evidence type="ECO:0000256" key="1">
    <source>
        <dbReference type="SAM" id="MobiDB-lite"/>
    </source>
</evidence>
<dbReference type="EMBL" id="KE346076">
    <property type="protein sequence ID" value="EXC25639.1"/>
    <property type="molecule type" value="Genomic_DNA"/>
</dbReference>
<accession>W9SFA2</accession>
<proteinExistence type="predicted"/>
<dbReference type="AlphaFoldDB" id="W9SFA2"/>
<gene>
    <name evidence="2" type="ORF">L484_009944</name>
</gene>
<organism evidence="2 3">
    <name type="scientific">Morus notabilis</name>
    <dbReference type="NCBI Taxonomy" id="981085"/>
    <lineage>
        <taxon>Eukaryota</taxon>
        <taxon>Viridiplantae</taxon>
        <taxon>Streptophyta</taxon>
        <taxon>Embryophyta</taxon>
        <taxon>Tracheophyta</taxon>
        <taxon>Spermatophyta</taxon>
        <taxon>Magnoliopsida</taxon>
        <taxon>eudicotyledons</taxon>
        <taxon>Gunneridae</taxon>
        <taxon>Pentapetalae</taxon>
        <taxon>rosids</taxon>
        <taxon>fabids</taxon>
        <taxon>Rosales</taxon>
        <taxon>Moraceae</taxon>
        <taxon>Moreae</taxon>
        <taxon>Morus</taxon>
    </lineage>
</organism>
<feature type="region of interest" description="Disordered" evidence="1">
    <location>
        <begin position="1"/>
        <end position="61"/>
    </location>
</feature>
<sequence length="61" mass="6960">MAVKYYKVEPGQTEEVQGQQLEEKPKSLGDEEAQRVDAKAQLTEGPTRNRKPPAWLEDYVV</sequence>